<dbReference type="AlphaFoldDB" id="A0A2S4KP76"/>
<name>A0A2S4KP76_9HYPO</name>
<dbReference type="EMBL" id="PKSG01000929">
    <property type="protein sequence ID" value="POR31979.1"/>
    <property type="molecule type" value="Genomic_DNA"/>
</dbReference>
<keyword evidence="2" id="KW-1185">Reference proteome</keyword>
<gene>
    <name evidence="1" type="ORF">TPAR_07798</name>
</gene>
<accession>A0A2S4KP76</accession>
<proteinExistence type="predicted"/>
<dbReference type="Proteomes" id="UP000237481">
    <property type="component" value="Unassembled WGS sequence"/>
</dbReference>
<comment type="caution">
    <text evidence="1">The sequence shown here is derived from an EMBL/GenBank/DDBJ whole genome shotgun (WGS) entry which is preliminary data.</text>
</comment>
<organism evidence="1 2">
    <name type="scientific">Tolypocladium paradoxum</name>
    <dbReference type="NCBI Taxonomy" id="94208"/>
    <lineage>
        <taxon>Eukaryota</taxon>
        <taxon>Fungi</taxon>
        <taxon>Dikarya</taxon>
        <taxon>Ascomycota</taxon>
        <taxon>Pezizomycotina</taxon>
        <taxon>Sordariomycetes</taxon>
        <taxon>Hypocreomycetidae</taxon>
        <taxon>Hypocreales</taxon>
        <taxon>Ophiocordycipitaceae</taxon>
        <taxon>Tolypocladium</taxon>
    </lineage>
</organism>
<evidence type="ECO:0000313" key="1">
    <source>
        <dbReference type="EMBL" id="POR31979.1"/>
    </source>
</evidence>
<reference evidence="1 2" key="1">
    <citation type="submission" date="2018-01" db="EMBL/GenBank/DDBJ databases">
        <title>Harnessing the power of phylogenomics to disentangle the directionality and signatures of interkingdom host jumping in the parasitic fungal genus Tolypocladium.</title>
        <authorList>
            <person name="Quandt C.A."/>
            <person name="Patterson W."/>
            <person name="Spatafora J.W."/>
        </authorList>
    </citation>
    <scope>NUCLEOTIDE SEQUENCE [LARGE SCALE GENOMIC DNA]</scope>
    <source>
        <strain evidence="1 2">NRBC 100945</strain>
    </source>
</reference>
<evidence type="ECO:0000313" key="2">
    <source>
        <dbReference type="Proteomes" id="UP000237481"/>
    </source>
</evidence>
<sequence length="68" mass="7599">MAASTDELAEFWLYGYGYAPLPSSDRWLLPSPVGQSLTLTVWSRSLIWKPPPHFGTCAAFRLPLDAMN</sequence>
<protein>
    <submittedName>
        <fullName evidence="1">Uncharacterized protein</fullName>
    </submittedName>
</protein>